<dbReference type="Pfam" id="PF07690">
    <property type="entry name" value="MFS_1"/>
    <property type="match status" value="1"/>
</dbReference>
<keyword evidence="2" id="KW-0813">Transport</keyword>
<organism evidence="8 9">
    <name type="scientific">Paracerasibacillus soli</name>
    <dbReference type="NCBI Taxonomy" id="480284"/>
    <lineage>
        <taxon>Bacteria</taxon>
        <taxon>Bacillati</taxon>
        <taxon>Bacillota</taxon>
        <taxon>Bacilli</taxon>
        <taxon>Bacillales</taxon>
        <taxon>Bacillaceae</taxon>
        <taxon>Paracerasibacillus</taxon>
    </lineage>
</organism>
<proteinExistence type="predicted"/>
<evidence type="ECO:0000256" key="2">
    <source>
        <dbReference type="ARBA" id="ARBA00022448"/>
    </source>
</evidence>
<dbReference type="InterPro" id="IPR050327">
    <property type="entry name" value="Proton-linked_MCT"/>
</dbReference>
<evidence type="ECO:0000313" key="8">
    <source>
        <dbReference type="EMBL" id="MDY0409364.1"/>
    </source>
</evidence>
<feature type="domain" description="Major facilitator superfamily (MFS) profile" evidence="7">
    <location>
        <begin position="11"/>
        <end position="235"/>
    </location>
</feature>
<evidence type="ECO:0000313" key="9">
    <source>
        <dbReference type="Proteomes" id="UP001275315"/>
    </source>
</evidence>
<dbReference type="EMBL" id="JAWDIQ010000002">
    <property type="protein sequence ID" value="MDY0409364.1"/>
    <property type="molecule type" value="Genomic_DNA"/>
</dbReference>
<dbReference type="Proteomes" id="UP001275315">
    <property type="component" value="Unassembled WGS sequence"/>
</dbReference>
<evidence type="ECO:0000256" key="1">
    <source>
        <dbReference type="ARBA" id="ARBA00004651"/>
    </source>
</evidence>
<evidence type="ECO:0000259" key="7">
    <source>
        <dbReference type="PROSITE" id="PS50850"/>
    </source>
</evidence>
<dbReference type="PANTHER" id="PTHR11360:SF284">
    <property type="entry name" value="EG:103B4.3 PROTEIN-RELATED"/>
    <property type="match status" value="1"/>
</dbReference>
<keyword evidence="5 6" id="KW-0472">Membrane</keyword>
<dbReference type="InterPro" id="IPR011701">
    <property type="entry name" value="MFS"/>
</dbReference>
<keyword evidence="9" id="KW-1185">Reference proteome</keyword>
<dbReference type="Gene3D" id="1.20.1250.20">
    <property type="entry name" value="MFS general substrate transporter like domains"/>
    <property type="match status" value="1"/>
</dbReference>
<dbReference type="PROSITE" id="PS50850">
    <property type="entry name" value="MFS"/>
    <property type="match status" value="1"/>
</dbReference>
<comment type="subcellular location">
    <subcellularLocation>
        <location evidence="1">Cell membrane</location>
        <topology evidence="1">Multi-pass membrane protein</topology>
    </subcellularLocation>
</comment>
<reference evidence="8 9" key="1">
    <citation type="submission" date="2023-10" db="EMBL/GenBank/DDBJ databases">
        <title>Virgibacillus soli CC-YMP-6 genome.</title>
        <authorList>
            <person name="Miliotis G."/>
            <person name="Sengupta P."/>
            <person name="Hameed A."/>
            <person name="Chuvochina M."/>
            <person name="Mcdonagh F."/>
            <person name="Simpson A.C."/>
            <person name="Singh N.K."/>
            <person name="Rekha P.D."/>
            <person name="Raman K."/>
            <person name="Hugenholtz P."/>
            <person name="Venkateswaran K."/>
        </authorList>
    </citation>
    <scope>NUCLEOTIDE SEQUENCE [LARGE SCALE GENOMIC DNA]</scope>
    <source>
        <strain evidence="8 9">CC-YMP-6</strain>
    </source>
</reference>
<evidence type="ECO:0000256" key="3">
    <source>
        <dbReference type="ARBA" id="ARBA00022692"/>
    </source>
</evidence>
<feature type="transmembrane region" description="Helical" evidence="6">
    <location>
        <begin position="51"/>
        <end position="69"/>
    </location>
</feature>
<keyword evidence="4 6" id="KW-1133">Transmembrane helix</keyword>
<comment type="caution">
    <text evidence="8">The sequence shown here is derived from an EMBL/GenBank/DDBJ whole genome shotgun (WGS) entry which is preliminary data.</text>
</comment>
<evidence type="ECO:0000256" key="4">
    <source>
        <dbReference type="ARBA" id="ARBA00022989"/>
    </source>
</evidence>
<keyword evidence="3 6" id="KW-0812">Transmembrane</keyword>
<feature type="transmembrane region" description="Helical" evidence="6">
    <location>
        <begin position="105"/>
        <end position="126"/>
    </location>
</feature>
<evidence type="ECO:0000256" key="6">
    <source>
        <dbReference type="SAM" id="Phobius"/>
    </source>
</evidence>
<gene>
    <name evidence="8" type="ORF">RWD45_13285</name>
</gene>
<evidence type="ECO:0000256" key="5">
    <source>
        <dbReference type="ARBA" id="ARBA00023136"/>
    </source>
</evidence>
<accession>A0ABU5CU47</accession>
<name>A0ABU5CU47_9BACI</name>
<dbReference type="InterPro" id="IPR036259">
    <property type="entry name" value="MFS_trans_sf"/>
</dbReference>
<dbReference type="SUPFAM" id="SSF103473">
    <property type="entry name" value="MFS general substrate transporter"/>
    <property type="match status" value="1"/>
</dbReference>
<feature type="transmembrane region" description="Helical" evidence="6">
    <location>
        <begin position="81"/>
        <end position="99"/>
    </location>
</feature>
<sequence length="235" mass="24927">MEQTKKKFHFAWLVLLGLCIVVGLGKSAINNSAGLFLTPVSKELGVGMGSLTLYLSISAIVLLIFLPIGGKLMAKYETRSLLTVAVILQAGAFALFGLMNSVWGWYILSIPMAVGGVFTTVIAGPVLINQWFKKSSGLALGIMGAGVGILGAVIQPVIGQLISGQGWRHSYIYVGLAVIIISIPMIWLFLRMSPKDKGLQPYGMDASSEDGKAAQSDENSGISFAVAKKSTAFMP</sequence>
<feature type="transmembrane region" description="Helical" evidence="6">
    <location>
        <begin position="170"/>
        <end position="190"/>
    </location>
</feature>
<dbReference type="RefSeq" id="WP_320380160.1">
    <property type="nucleotide sequence ID" value="NZ_JAWDIQ010000002.1"/>
</dbReference>
<protein>
    <submittedName>
        <fullName evidence="8">MFS transporter</fullName>
    </submittedName>
</protein>
<feature type="transmembrane region" description="Helical" evidence="6">
    <location>
        <begin position="138"/>
        <end position="158"/>
    </location>
</feature>
<dbReference type="InterPro" id="IPR020846">
    <property type="entry name" value="MFS_dom"/>
</dbReference>
<dbReference type="PANTHER" id="PTHR11360">
    <property type="entry name" value="MONOCARBOXYLATE TRANSPORTER"/>
    <property type="match status" value="1"/>
</dbReference>